<name>A0ABN0B1D8_9ACTN</name>
<dbReference type="Proteomes" id="UP000004431">
    <property type="component" value="Unassembled WGS sequence"/>
</dbReference>
<protein>
    <recommendedName>
        <fullName evidence="1">Aminotransferase</fullName>
        <ecNumber evidence="1">2.6.1.-</ecNumber>
    </recommendedName>
</protein>
<dbReference type="Gene3D" id="3.40.640.10">
    <property type="entry name" value="Type I PLP-dependent aspartate aminotransferase-like (Major domain)"/>
    <property type="match status" value="1"/>
</dbReference>
<feature type="region of interest" description="Disordered" evidence="2">
    <location>
        <begin position="1"/>
        <end position="30"/>
    </location>
</feature>
<dbReference type="InterPro" id="IPR015424">
    <property type="entry name" value="PyrdxlP-dep_Trfase"/>
</dbReference>
<evidence type="ECO:0000256" key="2">
    <source>
        <dbReference type="SAM" id="MobiDB-lite"/>
    </source>
</evidence>
<dbReference type="EC" id="2.6.1.-" evidence="1"/>
<evidence type="ECO:0000313" key="4">
    <source>
        <dbReference type="EMBL" id="EFL44599.1"/>
    </source>
</evidence>
<dbReference type="PROSITE" id="PS00105">
    <property type="entry name" value="AA_TRANSFER_CLASS_1"/>
    <property type="match status" value="1"/>
</dbReference>
<evidence type="ECO:0000259" key="3">
    <source>
        <dbReference type="Pfam" id="PF00155"/>
    </source>
</evidence>
<proteinExistence type="inferred from homology"/>
<keyword evidence="5" id="KW-1185">Reference proteome</keyword>
<dbReference type="InterPro" id="IPR004839">
    <property type="entry name" value="Aminotransferase_I/II_large"/>
</dbReference>
<evidence type="ECO:0000256" key="1">
    <source>
        <dbReference type="RuleBase" id="RU000481"/>
    </source>
</evidence>
<dbReference type="PANTHER" id="PTHR42691:SF1">
    <property type="entry name" value="ASPARTATE AMINOTRANSFERASE YHDR-RELATED"/>
    <property type="match status" value="1"/>
</dbReference>
<evidence type="ECO:0000313" key="5">
    <source>
        <dbReference type="Proteomes" id="UP000004431"/>
    </source>
</evidence>
<organism evidence="4 5">
    <name type="scientific">Fannyhessea vaginae PB189-T1-4</name>
    <dbReference type="NCBI Taxonomy" id="866774"/>
    <lineage>
        <taxon>Bacteria</taxon>
        <taxon>Bacillati</taxon>
        <taxon>Actinomycetota</taxon>
        <taxon>Coriobacteriia</taxon>
        <taxon>Coriobacteriales</taxon>
        <taxon>Atopobiaceae</taxon>
        <taxon>Fannyhessea</taxon>
    </lineage>
</organism>
<dbReference type="Pfam" id="PF00155">
    <property type="entry name" value="Aminotran_1_2"/>
    <property type="match status" value="1"/>
</dbReference>
<comment type="caution">
    <text evidence="4">The sequence shown here is derived from an EMBL/GenBank/DDBJ whole genome shotgun (WGS) entry which is preliminary data.</text>
</comment>
<dbReference type="NCBIfam" id="NF005305">
    <property type="entry name" value="PRK06836.1"/>
    <property type="match status" value="1"/>
</dbReference>
<feature type="compositionally biased region" description="Polar residues" evidence="2">
    <location>
        <begin position="1"/>
        <end position="17"/>
    </location>
</feature>
<accession>A0ABN0B1D8</accession>
<keyword evidence="1 4" id="KW-0032">Aminotransferase</keyword>
<dbReference type="GO" id="GO:0008483">
    <property type="term" value="F:transaminase activity"/>
    <property type="evidence" value="ECO:0007669"/>
    <property type="project" value="UniProtKB-KW"/>
</dbReference>
<dbReference type="InterPro" id="IPR004838">
    <property type="entry name" value="NHTrfase_class1_PyrdxlP-BS"/>
</dbReference>
<reference evidence="4 5" key="1">
    <citation type="submission" date="2010-08" db="EMBL/GenBank/DDBJ databases">
        <authorList>
            <person name="Durkin A.S."/>
            <person name="Madupu R."/>
            <person name="Torralba M."/>
            <person name="Gillis M."/>
            <person name="Methe B."/>
            <person name="Sutton G."/>
            <person name="Nelson K.E."/>
        </authorList>
    </citation>
    <scope>NUCLEOTIDE SEQUENCE [LARGE SCALE GENOMIC DNA]</scope>
    <source>
        <strain evidence="4 5">PB189-T1-4</strain>
    </source>
</reference>
<dbReference type="SUPFAM" id="SSF53383">
    <property type="entry name" value="PLP-dependent transferases"/>
    <property type="match status" value="1"/>
</dbReference>
<dbReference type="PANTHER" id="PTHR42691">
    <property type="entry name" value="ASPARTATE AMINOTRANSFERASE YHDR-RELATED"/>
    <property type="match status" value="1"/>
</dbReference>
<comment type="cofactor">
    <cofactor evidence="1">
        <name>pyridoxal 5'-phosphate</name>
        <dbReference type="ChEBI" id="CHEBI:597326"/>
    </cofactor>
</comment>
<sequence>MTHLPTNAPTTRANHTRANTHEHTLTDQTHLRLPAQLTERSTRMQPATNTAVLSGINDASFAAGKTKSAIRELAAWGAARKAAIGAENVFDFSIGNPSVPAPDCVKASIEKNLTISPLALHSYTAAPGLPEARAAVAASLNRRFDTAYHADDLYLTCGAAASVSIALQSCVRAGDEVIVIAPYFPEYRVWIEAAGATCVEVLADAATFHLDLNAIDRAITPRTKALIIDSPNNPVGVIYSAQELQELQNLLCAAQTRTGHPIMVISDEPYRELTYGDTVPWVPNIISHALVCYSYSKSLSLPGERIGWVLVPPTNPLHDVLVYAVAGAGRRLGFVCAPALFQRVLIDCVDAPAPVAAYAKNRAALCEILDDCKLSYVTPQGAFYLWMKSPIVDAAEFSNRARARELLLVPSDSFGVPGWLRLGYCAPYDMIVRSRTAFEQL</sequence>
<dbReference type="CDD" id="cd00609">
    <property type="entry name" value="AAT_like"/>
    <property type="match status" value="1"/>
</dbReference>
<feature type="domain" description="Aminotransferase class I/classII large" evidence="3">
    <location>
        <begin position="88"/>
        <end position="425"/>
    </location>
</feature>
<keyword evidence="1 4" id="KW-0808">Transferase</keyword>
<dbReference type="EMBL" id="AEDQ01000010">
    <property type="protein sequence ID" value="EFL44599.1"/>
    <property type="molecule type" value="Genomic_DNA"/>
</dbReference>
<dbReference type="InterPro" id="IPR015421">
    <property type="entry name" value="PyrdxlP-dep_Trfase_major"/>
</dbReference>
<comment type="similarity">
    <text evidence="1">Belongs to the class-I pyridoxal-phosphate-dependent aminotransferase family.</text>
</comment>
<gene>
    <name evidence="4" type="ORF">HMPREF9248_1198</name>
</gene>